<evidence type="ECO:0000313" key="6">
    <source>
        <dbReference type="Proteomes" id="UP000198565"/>
    </source>
</evidence>
<dbReference type="Proteomes" id="UP000198565">
    <property type="component" value="Unassembled WGS sequence"/>
</dbReference>
<feature type="compositionally biased region" description="Polar residues" evidence="3">
    <location>
        <begin position="120"/>
        <end position="130"/>
    </location>
</feature>
<evidence type="ECO:0000256" key="1">
    <source>
        <dbReference type="ARBA" id="ARBA00022801"/>
    </source>
</evidence>
<dbReference type="PANTHER" id="PTHR30404">
    <property type="entry name" value="N-ACETYLMURAMOYL-L-ALANINE AMIDASE"/>
    <property type="match status" value="1"/>
</dbReference>
<evidence type="ECO:0000256" key="2">
    <source>
        <dbReference type="ARBA" id="ARBA00023316"/>
    </source>
</evidence>
<name>A0A1I4KKC7_9BACI</name>
<feature type="domain" description="SH3b" evidence="4">
    <location>
        <begin position="25"/>
        <end position="87"/>
    </location>
</feature>
<reference evidence="6" key="1">
    <citation type="submission" date="2016-10" db="EMBL/GenBank/DDBJ databases">
        <authorList>
            <person name="Varghese N."/>
            <person name="Submissions S."/>
        </authorList>
    </citation>
    <scope>NUCLEOTIDE SEQUENCE [LARGE SCALE GENOMIC DNA]</scope>
    <source>
        <strain evidence="6">CGMCC 1.4250</strain>
    </source>
</reference>
<dbReference type="SUPFAM" id="SSF53187">
    <property type="entry name" value="Zn-dependent exopeptidases"/>
    <property type="match status" value="1"/>
</dbReference>
<keyword evidence="1" id="KW-0378">Hydrolase</keyword>
<dbReference type="CDD" id="cd02696">
    <property type="entry name" value="MurNAc-LAA"/>
    <property type="match status" value="1"/>
</dbReference>
<dbReference type="PROSITE" id="PS51781">
    <property type="entry name" value="SH3B"/>
    <property type="match status" value="1"/>
</dbReference>
<protein>
    <submittedName>
        <fullName evidence="5">N-acetylmuramoyl-L-alanine amidase</fullName>
    </submittedName>
</protein>
<dbReference type="GO" id="GO:0071555">
    <property type="term" value="P:cell wall organization"/>
    <property type="evidence" value="ECO:0007669"/>
    <property type="project" value="UniProtKB-KW"/>
</dbReference>
<dbReference type="InterPro" id="IPR002508">
    <property type="entry name" value="MurNAc-LAA_cat"/>
</dbReference>
<dbReference type="PANTHER" id="PTHR30404:SF0">
    <property type="entry name" value="N-ACETYLMURAMOYL-L-ALANINE AMIDASE AMIC"/>
    <property type="match status" value="1"/>
</dbReference>
<evidence type="ECO:0000256" key="3">
    <source>
        <dbReference type="SAM" id="MobiDB-lite"/>
    </source>
</evidence>
<organism evidence="5 6">
    <name type="scientific">Gracilibacillus orientalis</name>
    <dbReference type="NCBI Taxonomy" id="334253"/>
    <lineage>
        <taxon>Bacteria</taxon>
        <taxon>Bacillati</taxon>
        <taxon>Bacillota</taxon>
        <taxon>Bacilli</taxon>
        <taxon>Bacillales</taxon>
        <taxon>Bacillaceae</taxon>
        <taxon>Gracilibacillus</taxon>
    </lineage>
</organism>
<evidence type="ECO:0000313" key="5">
    <source>
        <dbReference type="EMBL" id="SFL79204.1"/>
    </source>
</evidence>
<dbReference type="AlphaFoldDB" id="A0A1I4KKC7"/>
<dbReference type="Pfam" id="PF08239">
    <property type="entry name" value="SH3_3"/>
    <property type="match status" value="1"/>
</dbReference>
<evidence type="ECO:0000259" key="4">
    <source>
        <dbReference type="PROSITE" id="PS51781"/>
    </source>
</evidence>
<dbReference type="GO" id="GO:0030288">
    <property type="term" value="C:outer membrane-bounded periplasmic space"/>
    <property type="evidence" value="ECO:0007669"/>
    <property type="project" value="TreeGrafter"/>
</dbReference>
<dbReference type="OrthoDB" id="9806267at2"/>
<accession>A0A1I4KKC7</accession>
<dbReference type="Gene3D" id="3.40.630.40">
    <property type="entry name" value="Zn-dependent exopeptidases"/>
    <property type="match status" value="1"/>
</dbReference>
<dbReference type="SMART" id="SM00646">
    <property type="entry name" value="Ami_3"/>
    <property type="match status" value="1"/>
</dbReference>
<proteinExistence type="predicted"/>
<dbReference type="Pfam" id="PF01520">
    <property type="entry name" value="Amidase_3"/>
    <property type="match status" value="1"/>
</dbReference>
<dbReference type="InterPro" id="IPR050695">
    <property type="entry name" value="N-acetylmuramoyl_amidase_3"/>
</dbReference>
<sequence length="317" mass="35694">MKRKIFFLTIISFIFIFSISLLIYAKDAKIEGENLNVRNGPGTEYDVITKVNPPEQYPVLEESGEWAKIDLGDKQGWIHQDYSSIIEDTEPSQESEKEVEDDLAESGSDNEISDNKEQGDNSTDPNTDAIENNKGIDNSLVGKKIALDPGHGGRDVGAIGDSGGFESNYTLKTAQVLREKLEAHGADVFLTRSNKQYVPLTSRTTHANLLQADVFLSIHYNSTPELPEVRGIDTYYLSERDHQLAEYVHGGIINETDMNDRGIEQRDLHVLRVNHRPSLLLELGFISNETEERNIQSRAYLEAMSRGILMGLEQYFR</sequence>
<dbReference type="RefSeq" id="WP_091483184.1">
    <property type="nucleotide sequence ID" value="NZ_FOTR01000004.1"/>
</dbReference>
<feature type="compositionally biased region" description="Acidic residues" evidence="3">
    <location>
        <begin position="87"/>
        <end position="104"/>
    </location>
</feature>
<dbReference type="GO" id="GO:0009253">
    <property type="term" value="P:peptidoglycan catabolic process"/>
    <property type="evidence" value="ECO:0007669"/>
    <property type="project" value="InterPro"/>
</dbReference>
<dbReference type="InterPro" id="IPR003646">
    <property type="entry name" value="SH3-like_bac-type"/>
</dbReference>
<dbReference type="EMBL" id="FOTR01000004">
    <property type="protein sequence ID" value="SFL79204.1"/>
    <property type="molecule type" value="Genomic_DNA"/>
</dbReference>
<feature type="region of interest" description="Disordered" evidence="3">
    <location>
        <begin position="86"/>
        <end position="135"/>
    </location>
</feature>
<dbReference type="STRING" id="334253.SAMN04487943_1047"/>
<gene>
    <name evidence="5" type="ORF">SAMN04487943_1047</name>
</gene>
<keyword evidence="6" id="KW-1185">Reference proteome</keyword>
<keyword evidence="2" id="KW-0961">Cell wall biogenesis/degradation</keyword>
<dbReference type="GO" id="GO:0008745">
    <property type="term" value="F:N-acetylmuramoyl-L-alanine amidase activity"/>
    <property type="evidence" value="ECO:0007669"/>
    <property type="project" value="InterPro"/>
</dbReference>
<dbReference type="Gene3D" id="2.30.30.40">
    <property type="entry name" value="SH3 Domains"/>
    <property type="match status" value="1"/>
</dbReference>
<dbReference type="SMART" id="SM00287">
    <property type="entry name" value="SH3b"/>
    <property type="match status" value="1"/>
</dbReference>